<dbReference type="SUPFAM" id="SSF48029">
    <property type="entry name" value="FliG"/>
    <property type="match status" value="1"/>
</dbReference>
<dbReference type="Pfam" id="PF01706">
    <property type="entry name" value="FliG_C"/>
    <property type="match status" value="1"/>
</dbReference>
<dbReference type="EMBL" id="JAATJA010000001">
    <property type="protein sequence ID" value="NJB67857.1"/>
    <property type="molecule type" value="Genomic_DNA"/>
</dbReference>
<dbReference type="Gene3D" id="2.60.120.10">
    <property type="entry name" value="Jelly Rolls"/>
    <property type="match status" value="1"/>
</dbReference>
<dbReference type="GO" id="GO:0003700">
    <property type="term" value="F:DNA-binding transcription factor activity"/>
    <property type="evidence" value="ECO:0007669"/>
    <property type="project" value="TreeGrafter"/>
</dbReference>
<dbReference type="Gene3D" id="1.10.220.30">
    <property type="match status" value="1"/>
</dbReference>
<proteinExistence type="predicted"/>
<dbReference type="Proteomes" id="UP000580856">
    <property type="component" value="Unassembled WGS sequence"/>
</dbReference>
<sequence>MDLNSSTKYKTLHKGQIIFKEGQKGSVAYMLKKGTATVFRTQNNKRLVLARILPGQVFGEEGLFTAGPRNASAVAEEPCELIVIDQDVFRTMLLKCPGPIQRLMRSLVEQVHGMQGRLAESVTSNVLTSVCGVLELMHRALCATERTNGSRHGVSYAELSRQCKDILLVSQLEIDEILARLGKLKIVEITDVREPVMKRDALGRMRRQSDFLKDRYVAIPEPDKFMTVVRNLSQEMGGARPPFTECLEFVDVYDFAKSVGADPEIIYRKMGYKEIPETYFFFHKPTVDEWAKEMGEEFFKRVKRKRVNVDELETVDDIVHVDNTTLQEAFSRIGYHKMALLAAMAGEEARGKIFGNLSKKIAAIVRDESGSMEGVEEMEAADAEDELMEIIRDIKGSTK</sequence>
<feature type="domain" description="Cyclic nucleotide-binding" evidence="1">
    <location>
        <begin position="1"/>
        <end position="110"/>
    </location>
</feature>
<comment type="caution">
    <text evidence="2">The sequence shown here is derived from an EMBL/GenBank/DDBJ whole genome shotgun (WGS) entry which is preliminary data.</text>
</comment>
<protein>
    <submittedName>
        <fullName evidence="2">CRP-like cAMP-binding protein</fullName>
    </submittedName>
</protein>
<dbReference type="AlphaFoldDB" id="A0A846QL00"/>
<evidence type="ECO:0000313" key="2">
    <source>
        <dbReference type="EMBL" id="NJB67857.1"/>
    </source>
</evidence>
<evidence type="ECO:0000313" key="3">
    <source>
        <dbReference type="Proteomes" id="UP000580856"/>
    </source>
</evidence>
<dbReference type="PANTHER" id="PTHR24567:SF68">
    <property type="entry name" value="DNA-BINDING TRANSCRIPTIONAL DUAL REGULATOR CRP"/>
    <property type="match status" value="1"/>
</dbReference>
<dbReference type="InterPro" id="IPR018490">
    <property type="entry name" value="cNMP-bd_dom_sf"/>
</dbReference>
<gene>
    <name evidence="2" type="ORF">GGQ74_001497</name>
</gene>
<dbReference type="InterPro" id="IPR011002">
    <property type="entry name" value="FliG_a-hlx"/>
</dbReference>
<dbReference type="SUPFAM" id="SSF51206">
    <property type="entry name" value="cAMP-binding domain-like"/>
    <property type="match status" value="1"/>
</dbReference>
<keyword evidence="3" id="KW-1185">Reference proteome</keyword>
<dbReference type="SMART" id="SM00100">
    <property type="entry name" value="cNMP"/>
    <property type="match status" value="1"/>
</dbReference>
<dbReference type="InterPro" id="IPR050397">
    <property type="entry name" value="Env_Response_Regulators"/>
</dbReference>
<accession>A0A846QL00</accession>
<dbReference type="PROSITE" id="PS50042">
    <property type="entry name" value="CNMP_BINDING_3"/>
    <property type="match status" value="1"/>
</dbReference>
<evidence type="ECO:0000259" key="1">
    <source>
        <dbReference type="PROSITE" id="PS50042"/>
    </source>
</evidence>
<dbReference type="CDD" id="cd00038">
    <property type="entry name" value="CAP_ED"/>
    <property type="match status" value="1"/>
</dbReference>
<organism evidence="2 3">
    <name type="scientific">Desulfobaculum xiamenense</name>
    <dbReference type="NCBI Taxonomy" id="995050"/>
    <lineage>
        <taxon>Bacteria</taxon>
        <taxon>Pseudomonadati</taxon>
        <taxon>Thermodesulfobacteriota</taxon>
        <taxon>Desulfovibrionia</taxon>
        <taxon>Desulfovibrionales</taxon>
        <taxon>Desulfovibrionaceae</taxon>
        <taxon>Desulfobaculum</taxon>
    </lineage>
</organism>
<reference evidence="2 3" key="1">
    <citation type="submission" date="2020-03" db="EMBL/GenBank/DDBJ databases">
        <title>Genomic Encyclopedia of Type Strains, Phase IV (KMG-IV): sequencing the most valuable type-strain genomes for metagenomic binning, comparative biology and taxonomic classification.</title>
        <authorList>
            <person name="Goeker M."/>
        </authorList>
    </citation>
    <scope>NUCLEOTIDE SEQUENCE [LARGE SCALE GENOMIC DNA]</scope>
    <source>
        <strain evidence="2 3">DSM 24233</strain>
    </source>
</reference>
<dbReference type="RefSeq" id="WP_167940873.1">
    <property type="nucleotide sequence ID" value="NZ_JAATJA010000001.1"/>
</dbReference>
<dbReference type="Pfam" id="PF00027">
    <property type="entry name" value="cNMP_binding"/>
    <property type="match status" value="1"/>
</dbReference>
<dbReference type="GO" id="GO:0005829">
    <property type="term" value="C:cytosol"/>
    <property type="evidence" value="ECO:0007669"/>
    <property type="project" value="TreeGrafter"/>
</dbReference>
<dbReference type="InterPro" id="IPR000595">
    <property type="entry name" value="cNMP-bd_dom"/>
</dbReference>
<dbReference type="PANTHER" id="PTHR24567">
    <property type="entry name" value="CRP FAMILY TRANSCRIPTIONAL REGULATORY PROTEIN"/>
    <property type="match status" value="1"/>
</dbReference>
<name>A0A846QL00_9BACT</name>
<dbReference type="InterPro" id="IPR014710">
    <property type="entry name" value="RmlC-like_jellyroll"/>
</dbReference>
<dbReference type="InterPro" id="IPR023087">
    <property type="entry name" value="Flg_Motor_Flig_C"/>
</dbReference>